<dbReference type="Gene3D" id="3.40.50.2000">
    <property type="entry name" value="Glycogen Phosphorylase B"/>
    <property type="match status" value="2"/>
</dbReference>
<dbReference type="CDD" id="cd03789">
    <property type="entry name" value="GT9_LPS_heptosyltransferase"/>
    <property type="match status" value="1"/>
</dbReference>
<comment type="caution">
    <text evidence="3">The sequence shown here is derived from an EMBL/GenBank/DDBJ whole genome shotgun (WGS) entry which is preliminary data.</text>
</comment>
<dbReference type="InterPro" id="IPR051199">
    <property type="entry name" value="LPS_LOS_Heptosyltrfase"/>
</dbReference>
<dbReference type="SUPFAM" id="SSF53756">
    <property type="entry name" value="UDP-Glycosyltransferase/glycogen phosphorylase"/>
    <property type="match status" value="1"/>
</dbReference>
<name>A0ABQ3G262_9BURK</name>
<evidence type="ECO:0000256" key="1">
    <source>
        <dbReference type="ARBA" id="ARBA00022676"/>
    </source>
</evidence>
<dbReference type="Proteomes" id="UP000626210">
    <property type="component" value="Unassembled WGS sequence"/>
</dbReference>
<protein>
    <submittedName>
        <fullName evidence="3">LPS biosynthesis-related glycosyltransferase</fullName>
    </submittedName>
</protein>
<keyword evidence="2" id="KW-0808">Transferase</keyword>
<gene>
    <name evidence="3" type="ORF">GCM10007320_28980</name>
</gene>
<proteinExistence type="predicted"/>
<reference evidence="4" key="1">
    <citation type="journal article" date="2019" name="Int. J. Syst. Evol. Microbiol.">
        <title>The Global Catalogue of Microorganisms (GCM) 10K type strain sequencing project: providing services to taxonomists for standard genome sequencing and annotation.</title>
        <authorList>
            <consortium name="The Broad Institute Genomics Platform"/>
            <consortium name="The Broad Institute Genome Sequencing Center for Infectious Disease"/>
            <person name="Wu L."/>
            <person name="Ma J."/>
        </authorList>
    </citation>
    <scope>NUCLEOTIDE SEQUENCE [LARGE SCALE GENOMIC DNA]</scope>
    <source>
        <strain evidence="4">KCTC 23314</strain>
    </source>
</reference>
<keyword evidence="4" id="KW-1185">Reference proteome</keyword>
<accession>A0ABQ3G262</accession>
<evidence type="ECO:0000256" key="2">
    <source>
        <dbReference type="ARBA" id="ARBA00022679"/>
    </source>
</evidence>
<evidence type="ECO:0000313" key="3">
    <source>
        <dbReference type="EMBL" id="GHC84501.1"/>
    </source>
</evidence>
<dbReference type="PANTHER" id="PTHR30160:SF1">
    <property type="entry name" value="LIPOPOLYSACCHARIDE 1,2-N-ACETYLGLUCOSAMINETRANSFERASE-RELATED"/>
    <property type="match status" value="1"/>
</dbReference>
<dbReference type="InterPro" id="IPR002201">
    <property type="entry name" value="Glyco_trans_9"/>
</dbReference>
<keyword evidence="1" id="KW-0328">Glycosyltransferase</keyword>
<dbReference type="RefSeq" id="WP_229882850.1">
    <property type="nucleotide sequence ID" value="NZ_BMYK01000007.1"/>
</dbReference>
<dbReference type="PANTHER" id="PTHR30160">
    <property type="entry name" value="TETRAACYLDISACCHARIDE 4'-KINASE-RELATED"/>
    <property type="match status" value="1"/>
</dbReference>
<dbReference type="EMBL" id="BMYK01000007">
    <property type="protein sequence ID" value="GHC84501.1"/>
    <property type="molecule type" value="Genomic_DNA"/>
</dbReference>
<dbReference type="Pfam" id="PF01075">
    <property type="entry name" value="Glyco_transf_9"/>
    <property type="match status" value="1"/>
</dbReference>
<evidence type="ECO:0000313" key="4">
    <source>
        <dbReference type="Proteomes" id="UP000626210"/>
    </source>
</evidence>
<organism evidence="3 4">
    <name type="scientific">Pseudorhodoferax aquiterrae</name>
    <dbReference type="NCBI Taxonomy" id="747304"/>
    <lineage>
        <taxon>Bacteria</taxon>
        <taxon>Pseudomonadati</taxon>
        <taxon>Pseudomonadota</taxon>
        <taxon>Betaproteobacteria</taxon>
        <taxon>Burkholderiales</taxon>
        <taxon>Comamonadaceae</taxon>
    </lineage>
</organism>
<sequence>MPTDLPIPIPRRVAVFRALVLGDMLCATPALRAMRHAWPQAQLTLVGLPWAAELAARLDSVDDFIALPGYPGLPEIPCTVTQLPAFLQTVQARDFDLALQLHGSGGIVNPLVASFGARATAGFYDDCAWVPPADRARWRRWPQQGHEIERLLALTDHLGLPRQGLALDFPLRPADHAAARALLAPLPAGTAYAVVHAGAQLPSRRWAPERFAAVARHLAGQGLHPVLTGGAGEAALTRALAKAAGVPCLDLAGRTTLWTLGALVDGAACVVCNDTGISHIAAARGRPSVVVSSGANVRRWAPLDAARHRVLAQDLPCRPCAHAVCPYDHGCATAISVPQVLAALPPVLPLPVP</sequence>